<keyword evidence="1 6" id="KW-0732">Signal</keyword>
<dbReference type="AlphaFoldDB" id="A0A418YAF3"/>
<protein>
    <recommendedName>
        <fullName evidence="6">Outer membrane protein assembly factor BamD</fullName>
    </recommendedName>
</protein>
<comment type="subunit">
    <text evidence="6">Part of the Bam complex.</text>
</comment>
<evidence type="ECO:0000256" key="1">
    <source>
        <dbReference type="ARBA" id="ARBA00022729"/>
    </source>
</evidence>
<keyword evidence="3 6" id="KW-0564">Palmitate</keyword>
<dbReference type="GO" id="GO:1990063">
    <property type="term" value="C:Bam protein complex"/>
    <property type="evidence" value="ECO:0007669"/>
    <property type="project" value="TreeGrafter"/>
</dbReference>
<dbReference type="GO" id="GO:0051205">
    <property type="term" value="P:protein insertion into membrane"/>
    <property type="evidence" value="ECO:0007669"/>
    <property type="project" value="UniProtKB-UniRule"/>
</dbReference>
<dbReference type="Pfam" id="PF13525">
    <property type="entry name" value="YfiO"/>
    <property type="match status" value="1"/>
</dbReference>
<proteinExistence type="inferred from homology"/>
<comment type="function">
    <text evidence="6">Part of the outer membrane protein assembly complex, which is involved in assembly and insertion of beta-barrel proteins into the outer membrane.</text>
</comment>
<keyword evidence="9" id="KW-1185">Reference proteome</keyword>
<dbReference type="EMBL" id="QZCH01000034">
    <property type="protein sequence ID" value="RJG39504.1"/>
    <property type="molecule type" value="Genomic_DNA"/>
</dbReference>
<keyword evidence="5 6" id="KW-0449">Lipoprotein</keyword>
<evidence type="ECO:0000256" key="5">
    <source>
        <dbReference type="ARBA" id="ARBA00023288"/>
    </source>
</evidence>
<dbReference type="Gene3D" id="1.25.40.10">
    <property type="entry name" value="Tetratricopeptide repeat domain"/>
    <property type="match status" value="1"/>
</dbReference>
<dbReference type="PROSITE" id="PS51257">
    <property type="entry name" value="PROKAR_LIPOPROTEIN"/>
    <property type="match status" value="1"/>
</dbReference>
<keyword evidence="4 6" id="KW-0998">Cell outer membrane</keyword>
<reference evidence="8 9" key="2">
    <citation type="submission" date="2019-01" db="EMBL/GenBank/DDBJ databases">
        <title>Motilimonas pumilus sp. nov., isolated from the gut of sea cucumber (Apostichopus japonicus).</title>
        <authorList>
            <person name="Wang F.-Q."/>
            <person name="Ren L.-H."/>
            <person name="Lin Y.-W."/>
            <person name="Sun G.-H."/>
            <person name="Du Z.-J."/>
            <person name="Zhao J.-X."/>
            <person name="Liu X.-J."/>
            <person name="Liu L.-J."/>
        </authorList>
    </citation>
    <scope>NUCLEOTIDE SEQUENCE [LARGE SCALE GENOMIC DNA]</scope>
    <source>
        <strain evidence="8 9">PLHSC7-2</strain>
    </source>
</reference>
<dbReference type="NCBIfam" id="TIGR03302">
    <property type="entry name" value="OM_YfiO"/>
    <property type="match status" value="1"/>
</dbReference>
<dbReference type="InterPro" id="IPR017689">
    <property type="entry name" value="BamD"/>
</dbReference>
<reference evidence="8 9" key="1">
    <citation type="submission" date="2018-09" db="EMBL/GenBank/DDBJ databases">
        <authorList>
            <person name="Wang F."/>
        </authorList>
    </citation>
    <scope>NUCLEOTIDE SEQUENCE [LARGE SCALE GENOMIC DNA]</scope>
    <source>
        <strain evidence="8 9">PLHSC7-2</strain>
    </source>
</reference>
<evidence type="ECO:0000256" key="6">
    <source>
        <dbReference type="HAMAP-Rule" id="MF_00922"/>
    </source>
</evidence>
<feature type="domain" description="Outer membrane lipoprotein BamD-like" evidence="7">
    <location>
        <begin position="32"/>
        <end position="237"/>
    </location>
</feature>
<dbReference type="Proteomes" id="UP000283255">
    <property type="component" value="Unassembled WGS sequence"/>
</dbReference>
<organism evidence="8 9">
    <name type="scientific">Motilimonas pumila</name>
    <dbReference type="NCBI Taxonomy" id="2303987"/>
    <lineage>
        <taxon>Bacteria</taxon>
        <taxon>Pseudomonadati</taxon>
        <taxon>Pseudomonadota</taxon>
        <taxon>Gammaproteobacteria</taxon>
        <taxon>Alteromonadales</taxon>
        <taxon>Alteromonadales genera incertae sedis</taxon>
        <taxon>Motilimonas</taxon>
    </lineage>
</organism>
<dbReference type="OrthoDB" id="9779191at2"/>
<name>A0A418YAF3_9GAMM</name>
<comment type="similarity">
    <text evidence="6">Belongs to the BamD family.</text>
</comment>
<keyword evidence="2 6" id="KW-0472">Membrane</keyword>
<accession>A0A418YAF3</accession>
<gene>
    <name evidence="6" type="primary">bamD</name>
    <name evidence="8" type="ORF">D1Z90_18190</name>
</gene>
<evidence type="ECO:0000256" key="4">
    <source>
        <dbReference type="ARBA" id="ARBA00023237"/>
    </source>
</evidence>
<dbReference type="PANTHER" id="PTHR37423:SF1">
    <property type="entry name" value="OUTER MEMBRANE PROTEIN ASSEMBLY FACTOR BAMD"/>
    <property type="match status" value="1"/>
</dbReference>
<evidence type="ECO:0000256" key="2">
    <source>
        <dbReference type="ARBA" id="ARBA00023136"/>
    </source>
</evidence>
<comment type="caution">
    <text evidence="8">The sequence shown here is derived from an EMBL/GenBank/DDBJ whole genome shotgun (WGS) entry which is preliminary data.</text>
</comment>
<dbReference type="RefSeq" id="WP_119912224.1">
    <property type="nucleotide sequence ID" value="NZ_QZCH01000034.1"/>
</dbReference>
<sequence>MKKSVRLISAVAISAMFILGCSSKDDKEIVPDKAPVLLYDDAQQALQAGNYEKAAEVLEALDARYPFGPHSEQVQLDLIYAYYKNDQGAQALANIDRFLRLSPTHKDIDYVYYMRGLTNMSLDGTFFHGLIGIDRSDRNPAYYQQAFADFTRLLNRFPNSAYAPDARARMVGIKDRLAKYEIAIAEWYIKREAYVSAINRGKYVLEHFPNTKSSERALELMLEGYTQLNLEAPKQTTLQVMKQNFPTNSWVR</sequence>
<dbReference type="InterPro" id="IPR039565">
    <property type="entry name" value="BamD-like"/>
</dbReference>
<evidence type="ECO:0000313" key="8">
    <source>
        <dbReference type="EMBL" id="RJG39504.1"/>
    </source>
</evidence>
<dbReference type="SUPFAM" id="SSF48452">
    <property type="entry name" value="TPR-like"/>
    <property type="match status" value="1"/>
</dbReference>
<dbReference type="PANTHER" id="PTHR37423">
    <property type="entry name" value="SOLUBLE LYTIC MUREIN TRANSGLYCOSYLASE-RELATED"/>
    <property type="match status" value="1"/>
</dbReference>
<dbReference type="CDD" id="cd15830">
    <property type="entry name" value="BamD"/>
    <property type="match status" value="1"/>
</dbReference>
<evidence type="ECO:0000256" key="3">
    <source>
        <dbReference type="ARBA" id="ARBA00023139"/>
    </source>
</evidence>
<comment type="subcellular location">
    <subcellularLocation>
        <location evidence="6">Cell outer membrane</location>
        <topology evidence="6">Lipid-anchor</topology>
    </subcellularLocation>
</comment>
<dbReference type="InterPro" id="IPR011990">
    <property type="entry name" value="TPR-like_helical_dom_sf"/>
</dbReference>
<dbReference type="GO" id="GO:0043165">
    <property type="term" value="P:Gram-negative-bacterium-type cell outer membrane assembly"/>
    <property type="evidence" value="ECO:0007669"/>
    <property type="project" value="UniProtKB-UniRule"/>
</dbReference>
<dbReference type="HAMAP" id="MF_00922">
    <property type="entry name" value="OM_assembly_BamD"/>
    <property type="match status" value="1"/>
</dbReference>
<evidence type="ECO:0000259" key="7">
    <source>
        <dbReference type="Pfam" id="PF13525"/>
    </source>
</evidence>
<evidence type="ECO:0000313" key="9">
    <source>
        <dbReference type="Proteomes" id="UP000283255"/>
    </source>
</evidence>